<name>A0A395I499_ASPHC</name>
<dbReference type="RefSeq" id="XP_025554064.1">
    <property type="nucleotide sequence ID" value="XM_025690895.1"/>
</dbReference>
<proteinExistence type="predicted"/>
<dbReference type="AlphaFoldDB" id="A0A395I499"/>
<dbReference type="VEuPathDB" id="FungiDB:BO97DRAFT_260344"/>
<dbReference type="GeneID" id="37195184"/>
<sequence>MISKLPMDLQHTRCNITTAEGISHNEKTAARLRHHPGSFKTKRDIKTPRASSATKSIAEASSSQAQNSHQIQPMHPSALAATIKPKLPPNISRTQQLNPFPPLIQTKSIHQPPPEDNRHTQHIHPTSENPTSNRRSPSPSPSPHTLPNAQSTDPILAPRKGHLHHPLRVPESDYT</sequence>
<reference evidence="2 3" key="1">
    <citation type="submission" date="2018-02" db="EMBL/GenBank/DDBJ databases">
        <title>The genomes of Aspergillus section Nigri reveals drivers in fungal speciation.</title>
        <authorList>
            <consortium name="DOE Joint Genome Institute"/>
            <person name="Vesth T.C."/>
            <person name="Nybo J."/>
            <person name="Theobald S."/>
            <person name="Brandl J."/>
            <person name="Frisvad J.C."/>
            <person name="Nielsen K.F."/>
            <person name="Lyhne E.K."/>
            <person name="Kogle M.E."/>
            <person name="Kuo A."/>
            <person name="Riley R."/>
            <person name="Clum A."/>
            <person name="Nolan M."/>
            <person name="Lipzen A."/>
            <person name="Salamov A."/>
            <person name="Henrissat B."/>
            <person name="Wiebenga A."/>
            <person name="De vries R.P."/>
            <person name="Grigoriev I.V."/>
            <person name="Mortensen U.H."/>
            <person name="Andersen M.R."/>
            <person name="Baker S.E."/>
        </authorList>
    </citation>
    <scope>NUCLEOTIDE SEQUENCE [LARGE SCALE GENOMIC DNA]</scope>
    <source>
        <strain evidence="2 3">CBS 101889</strain>
    </source>
</reference>
<evidence type="ECO:0000313" key="3">
    <source>
        <dbReference type="Proteomes" id="UP000248961"/>
    </source>
</evidence>
<organism evidence="2 3">
    <name type="scientific">Aspergillus homomorphus (strain CBS 101889)</name>
    <dbReference type="NCBI Taxonomy" id="1450537"/>
    <lineage>
        <taxon>Eukaryota</taxon>
        <taxon>Fungi</taxon>
        <taxon>Dikarya</taxon>
        <taxon>Ascomycota</taxon>
        <taxon>Pezizomycotina</taxon>
        <taxon>Eurotiomycetes</taxon>
        <taxon>Eurotiomycetidae</taxon>
        <taxon>Eurotiales</taxon>
        <taxon>Aspergillaceae</taxon>
        <taxon>Aspergillus</taxon>
        <taxon>Aspergillus subgen. Circumdati</taxon>
    </lineage>
</organism>
<gene>
    <name evidence="2" type="ORF">BO97DRAFT_260344</name>
</gene>
<feature type="compositionally biased region" description="Polar residues" evidence="1">
    <location>
        <begin position="49"/>
        <end position="71"/>
    </location>
</feature>
<accession>A0A395I499</accession>
<dbReference type="Proteomes" id="UP000248961">
    <property type="component" value="Unassembled WGS sequence"/>
</dbReference>
<keyword evidence="3" id="KW-1185">Reference proteome</keyword>
<evidence type="ECO:0000256" key="1">
    <source>
        <dbReference type="SAM" id="MobiDB-lite"/>
    </source>
</evidence>
<dbReference type="EMBL" id="KZ824273">
    <property type="protein sequence ID" value="RAL14910.1"/>
    <property type="molecule type" value="Genomic_DNA"/>
</dbReference>
<feature type="region of interest" description="Disordered" evidence="1">
    <location>
        <begin position="21"/>
        <end position="175"/>
    </location>
</feature>
<protein>
    <submittedName>
        <fullName evidence="2">Uncharacterized protein</fullName>
    </submittedName>
</protein>
<evidence type="ECO:0000313" key="2">
    <source>
        <dbReference type="EMBL" id="RAL14910.1"/>
    </source>
</evidence>